<keyword evidence="1" id="KW-1133">Transmembrane helix</keyword>
<evidence type="ECO:0000313" key="3">
    <source>
        <dbReference type="Proteomes" id="UP001209083"/>
    </source>
</evidence>
<gene>
    <name evidence="2" type="ORF">LWF01_07965</name>
</gene>
<proteinExistence type="predicted"/>
<evidence type="ECO:0008006" key="4">
    <source>
        <dbReference type="Google" id="ProtNLM"/>
    </source>
</evidence>
<keyword evidence="1" id="KW-0812">Transmembrane</keyword>
<feature type="transmembrane region" description="Helical" evidence="1">
    <location>
        <begin position="40"/>
        <end position="61"/>
    </location>
</feature>
<organism evidence="2 3">
    <name type="scientific">Saxibacter everestensis</name>
    <dbReference type="NCBI Taxonomy" id="2909229"/>
    <lineage>
        <taxon>Bacteria</taxon>
        <taxon>Bacillati</taxon>
        <taxon>Actinomycetota</taxon>
        <taxon>Actinomycetes</taxon>
        <taxon>Micrococcales</taxon>
        <taxon>Brevibacteriaceae</taxon>
        <taxon>Saxibacter</taxon>
    </lineage>
</organism>
<dbReference type="EMBL" id="CP090958">
    <property type="protein sequence ID" value="WGW13681.1"/>
    <property type="molecule type" value="Genomic_DNA"/>
</dbReference>
<name>A0ABY8QZ19_9MICO</name>
<evidence type="ECO:0000256" key="1">
    <source>
        <dbReference type="SAM" id="Phobius"/>
    </source>
</evidence>
<sequence>MLLWSLRIDLTLLMVLLALQAALAAGFVSGSVGLLSIHGVNAFFITVLAFIGFALAGLFYFVSRGPLWPFPSTGLLWLATFVQEIFGYVRLVGVHIFFGVTVISVAAVVCALVWRTPYNRRPGRSELREASR</sequence>
<dbReference type="Proteomes" id="UP001209083">
    <property type="component" value="Chromosome"/>
</dbReference>
<keyword evidence="3" id="KW-1185">Reference proteome</keyword>
<reference evidence="2 3" key="1">
    <citation type="submission" date="2023-05" db="EMBL/GenBank/DDBJ databases">
        <title>Lithophilousrod everest ZFBP1038 complete genpme.</title>
        <authorList>
            <person name="Tian M."/>
        </authorList>
    </citation>
    <scope>NUCLEOTIDE SEQUENCE [LARGE SCALE GENOMIC DNA]</scope>
    <source>
        <strain evidence="2 3">ZFBP1038</strain>
    </source>
</reference>
<evidence type="ECO:0000313" key="2">
    <source>
        <dbReference type="EMBL" id="WGW13681.1"/>
    </source>
</evidence>
<accession>A0ABY8QZ19</accession>
<feature type="transmembrane region" description="Helical" evidence="1">
    <location>
        <begin position="92"/>
        <end position="114"/>
    </location>
</feature>
<keyword evidence="1" id="KW-0472">Membrane</keyword>
<protein>
    <recommendedName>
        <fullName evidence="4">Integral membrane protein</fullName>
    </recommendedName>
</protein>
<dbReference type="RefSeq" id="WP_349640504.1">
    <property type="nucleotide sequence ID" value="NZ_CP090958.1"/>
</dbReference>